<dbReference type="GO" id="GO:0016020">
    <property type="term" value="C:membrane"/>
    <property type="evidence" value="ECO:0007669"/>
    <property type="project" value="UniProtKB-SubCell"/>
</dbReference>
<dbReference type="Pfam" id="PF00361">
    <property type="entry name" value="Proton_antipo_M"/>
    <property type="match status" value="1"/>
</dbReference>
<gene>
    <name evidence="7" type="ORF">METZ01_LOCUS430320</name>
</gene>
<keyword evidence="4 5" id="KW-0472">Membrane</keyword>
<keyword evidence="2 5" id="KW-0812">Transmembrane</keyword>
<dbReference type="InterPro" id="IPR001750">
    <property type="entry name" value="ND/Mrp_TM"/>
</dbReference>
<protein>
    <recommendedName>
        <fullName evidence="6">NADH:quinone oxidoreductase/Mrp antiporter transmembrane domain-containing protein</fullName>
    </recommendedName>
</protein>
<evidence type="ECO:0000313" key="7">
    <source>
        <dbReference type="EMBL" id="SVD77466.1"/>
    </source>
</evidence>
<comment type="subcellular location">
    <subcellularLocation>
        <location evidence="1">Membrane</location>
        <topology evidence="1">Multi-pass membrane protein</topology>
    </subcellularLocation>
</comment>
<evidence type="ECO:0000256" key="2">
    <source>
        <dbReference type="ARBA" id="ARBA00022692"/>
    </source>
</evidence>
<feature type="transmembrane region" description="Helical" evidence="5">
    <location>
        <begin position="202"/>
        <end position="221"/>
    </location>
</feature>
<feature type="non-terminal residue" evidence="7">
    <location>
        <position position="247"/>
    </location>
</feature>
<feature type="domain" description="NADH:quinone oxidoreductase/Mrp antiporter transmembrane" evidence="6">
    <location>
        <begin position="126"/>
        <end position="247"/>
    </location>
</feature>
<dbReference type="EMBL" id="UINC01172402">
    <property type="protein sequence ID" value="SVD77466.1"/>
    <property type="molecule type" value="Genomic_DNA"/>
</dbReference>
<feature type="transmembrane region" description="Helical" evidence="5">
    <location>
        <begin position="130"/>
        <end position="149"/>
    </location>
</feature>
<evidence type="ECO:0000259" key="6">
    <source>
        <dbReference type="Pfam" id="PF00361"/>
    </source>
</evidence>
<dbReference type="AlphaFoldDB" id="A0A382Y2F0"/>
<dbReference type="PANTHER" id="PTHR22773">
    <property type="entry name" value="NADH DEHYDROGENASE"/>
    <property type="match status" value="1"/>
</dbReference>
<feature type="transmembrane region" description="Helical" evidence="5">
    <location>
        <begin position="12"/>
        <end position="33"/>
    </location>
</feature>
<sequence length="247" mass="26832">VEPIPAPPIDLISLAPVLVLSFFGMMVLVTDLFIGKDKSVLVFISLTGLLMGAISVFAKYDLPVYSFNGAYVVDHLSVFFTLIFCISSALAILVSIDFNKREDIKVGEYYSLILFCTVGMILLASSTDMIMIFLGIEIVSISLYVLAGIRRNDTKSNEAALKYFLLGAFATGFLLYGMTLIYGSTGSTKLVKISLGIQENGIVSEPLMLLGVVLLIIGFGFKVAAVPFHMWAPDVYQGSPTSVTLFF</sequence>
<feature type="transmembrane region" description="Helical" evidence="5">
    <location>
        <begin position="40"/>
        <end position="58"/>
    </location>
</feature>
<keyword evidence="3 5" id="KW-1133">Transmembrane helix</keyword>
<evidence type="ECO:0000256" key="1">
    <source>
        <dbReference type="ARBA" id="ARBA00004141"/>
    </source>
</evidence>
<feature type="transmembrane region" description="Helical" evidence="5">
    <location>
        <begin position="108"/>
        <end position="124"/>
    </location>
</feature>
<evidence type="ECO:0000256" key="4">
    <source>
        <dbReference type="ARBA" id="ARBA00023136"/>
    </source>
</evidence>
<feature type="transmembrane region" description="Helical" evidence="5">
    <location>
        <begin position="78"/>
        <end position="96"/>
    </location>
</feature>
<reference evidence="7" key="1">
    <citation type="submission" date="2018-05" db="EMBL/GenBank/DDBJ databases">
        <authorList>
            <person name="Lanie J.A."/>
            <person name="Ng W.-L."/>
            <person name="Kazmierczak K.M."/>
            <person name="Andrzejewski T.M."/>
            <person name="Davidsen T.M."/>
            <person name="Wayne K.J."/>
            <person name="Tettelin H."/>
            <person name="Glass J.I."/>
            <person name="Rusch D."/>
            <person name="Podicherti R."/>
            <person name="Tsui H.-C.T."/>
            <person name="Winkler M.E."/>
        </authorList>
    </citation>
    <scope>NUCLEOTIDE SEQUENCE</scope>
</reference>
<feature type="transmembrane region" description="Helical" evidence="5">
    <location>
        <begin position="161"/>
        <end position="182"/>
    </location>
</feature>
<proteinExistence type="predicted"/>
<evidence type="ECO:0000256" key="5">
    <source>
        <dbReference type="SAM" id="Phobius"/>
    </source>
</evidence>
<name>A0A382Y2F0_9ZZZZ</name>
<feature type="non-terminal residue" evidence="7">
    <location>
        <position position="1"/>
    </location>
</feature>
<accession>A0A382Y2F0</accession>
<organism evidence="7">
    <name type="scientific">marine metagenome</name>
    <dbReference type="NCBI Taxonomy" id="408172"/>
    <lineage>
        <taxon>unclassified sequences</taxon>
        <taxon>metagenomes</taxon>
        <taxon>ecological metagenomes</taxon>
    </lineage>
</organism>
<evidence type="ECO:0000256" key="3">
    <source>
        <dbReference type="ARBA" id="ARBA00022989"/>
    </source>
</evidence>